<dbReference type="EMBL" id="BOPF01000001">
    <property type="protein sequence ID" value="GIJ43151.1"/>
    <property type="molecule type" value="Genomic_DNA"/>
</dbReference>
<reference evidence="1" key="1">
    <citation type="submission" date="2021-01" db="EMBL/GenBank/DDBJ databases">
        <title>Whole genome shotgun sequence of Virgisporangium aliadipatigenens NBRC 105644.</title>
        <authorList>
            <person name="Komaki H."/>
            <person name="Tamura T."/>
        </authorList>
    </citation>
    <scope>NUCLEOTIDE SEQUENCE</scope>
    <source>
        <strain evidence="1">NBRC 105644</strain>
    </source>
</reference>
<dbReference type="RefSeq" id="WP_203896756.1">
    <property type="nucleotide sequence ID" value="NZ_BOPF01000001.1"/>
</dbReference>
<gene>
    <name evidence="1" type="ORF">Val02_00370</name>
</gene>
<evidence type="ECO:0000313" key="1">
    <source>
        <dbReference type="EMBL" id="GIJ43151.1"/>
    </source>
</evidence>
<protein>
    <recommendedName>
        <fullName evidence="3">Lantibiotic dehydratase</fullName>
    </recommendedName>
</protein>
<dbReference type="Proteomes" id="UP000619260">
    <property type="component" value="Unassembled WGS sequence"/>
</dbReference>
<evidence type="ECO:0000313" key="2">
    <source>
        <dbReference type="Proteomes" id="UP000619260"/>
    </source>
</evidence>
<name>A0A8J4DMU4_9ACTN</name>
<comment type="caution">
    <text evidence="1">The sequence shown here is derived from an EMBL/GenBank/DDBJ whole genome shotgun (WGS) entry which is preliminary data.</text>
</comment>
<sequence>MTDDPSAALLRLAALPVGTLLAGGSPRAFAHLARLDEREAAHRTRARALAADVGARLVRHPLLDAPGRAAALAVRRTLYQGSELTGGDVEALARRAERLLPGDDLAVRLRYQVVGQSTLSTLRRDTFRTIAFEDERLLEAAWGLLHATASGRHVAADGDRALYRDIAARVAEGEPWSSKRMRRRLDYLWHTLTRASTRATPRGWLGHLALLPVHGYGRWDGTTRLRVTEGAAARVTPAYRHVRLDGAHRLALAPLTWVEPAELIIWTGGADPRDPRGEVRVPRTDALDTIVERLSPGPVRAGALVDALAGRDPARRAAVTAHLETLIATGVLRVGPVDRPVLTGWRPIGDDVETPPGVDVFRQTDAALAVDHAHRLTGLVGLALRTMALIDSDGLPPRPLLPPDLGTHPRPLLELARECATAGVRVGAWRPHHYDWPAVTDPGSGYARLVAHLDQRMDRETAGDLDVEALDSLGAPAAIPEWPVDALIRPLRGPGEIIGALDLVTPAGLLDARFVDGLSALHPELPQVRAYREFLRELSETAGVPLVEVCPPGTGRWPAHCERWTGDPDRAGGTYLPLSGFTLRVEGGRRVVAEFRGERVWPVLHATRTPAVPWDTVTGLLMLASPQPERDHWRPLRYSFDAWPHRSFVPRITVGGQLVISPAQWRLRPSTMWRPADRLADKYVALARLVRRLRMPRLVEVAPGVHEEATAVDLYGPQGVRVLDRMIRSGAPTLYVRELLADPEHLAVHDEATGAPTVAELLLRIPAGTSRDVRADTSRAPFSKVSAGAR</sequence>
<organism evidence="1 2">
    <name type="scientific">Virgisporangium aliadipatigenens</name>
    <dbReference type="NCBI Taxonomy" id="741659"/>
    <lineage>
        <taxon>Bacteria</taxon>
        <taxon>Bacillati</taxon>
        <taxon>Actinomycetota</taxon>
        <taxon>Actinomycetes</taxon>
        <taxon>Micromonosporales</taxon>
        <taxon>Micromonosporaceae</taxon>
        <taxon>Virgisporangium</taxon>
    </lineage>
</organism>
<dbReference type="AlphaFoldDB" id="A0A8J4DMU4"/>
<proteinExistence type="predicted"/>
<evidence type="ECO:0008006" key="3">
    <source>
        <dbReference type="Google" id="ProtNLM"/>
    </source>
</evidence>
<keyword evidence="2" id="KW-1185">Reference proteome</keyword>
<accession>A0A8J4DMU4</accession>